<dbReference type="GO" id="GO:0016020">
    <property type="term" value="C:membrane"/>
    <property type="evidence" value="ECO:0007669"/>
    <property type="project" value="UniProtKB-SubCell"/>
</dbReference>
<evidence type="ECO:0000256" key="3">
    <source>
        <dbReference type="ARBA" id="ARBA00029447"/>
    </source>
</evidence>
<dbReference type="AlphaFoldDB" id="A0A6G9QG46"/>
<evidence type="ECO:0000313" key="9">
    <source>
        <dbReference type="Proteomes" id="UP000502608"/>
    </source>
</evidence>
<dbReference type="RefSeq" id="WP_167675287.1">
    <property type="nucleotide sequence ID" value="NZ_CP050313.1"/>
</dbReference>
<keyword evidence="2 4" id="KW-0807">Transducer</keyword>
<proteinExistence type="inferred from homology"/>
<gene>
    <name evidence="8" type="ORF">HBH39_02445</name>
</gene>
<dbReference type="SUPFAM" id="SSF58104">
    <property type="entry name" value="Methyl-accepting chemotaxis protein (MCP) signaling domain"/>
    <property type="match status" value="1"/>
</dbReference>
<dbReference type="KEGG" id="saes:HBH39_02445"/>
<evidence type="ECO:0000256" key="4">
    <source>
        <dbReference type="PROSITE-ProRule" id="PRU00284"/>
    </source>
</evidence>
<keyword evidence="5" id="KW-1133">Transmembrane helix</keyword>
<comment type="subcellular location">
    <subcellularLocation>
        <location evidence="1">Membrane</location>
    </subcellularLocation>
</comment>
<feature type="domain" description="Methyl-accepting transducer" evidence="6">
    <location>
        <begin position="219"/>
        <end position="455"/>
    </location>
</feature>
<evidence type="ECO:0000256" key="5">
    <source>
        <dbReference type="SAM" id="Phobius"/>
    </source>
</evidence>
<dbReference type="FunFam" id="1.10.287.950:FF:000001">
    <property type="entry name" value="Methyl-accepting chemotaxis sensory transducer"/>
    <property type="match status" value="1"/>
</dbReference>
<evidence type="ECO:0000313" key="8">
    <source>
        <dbReference type="EMBL" id="QIR13500.1"/>
    </source>
</evidence>
<dbReference type="CDD" id="cd06225">
    <property type="entry name" value="HAMP"/>
    <property type="match status" value="1"/>
</dbReference>
<sequence length="491" mass="53291">MKTITGKITSLVIIIVLIVGVAVAVGSYLVNSQRLYDQYDIQKSVIKSQLEVILKEPVFVYDKDSINSIIMAFSKQPLIAKISVQDQRNRLMANISTDKSQDEQIQLSLQWEGSVIGEVTVQFSKQQMRDALNAILLEAFISSLINLITLVILLVIVLRKVMVLPLLDVNKVLANIAGGGGDLTARIPVERNDEIGQLAINFNSFIETIQLIIKDIAGAEHQLKQVSIQVKSVNQKAIQGNAKQSDLTAVSLSNLHQLDLATKEIASNSESTSAKTQQAYRLSVASGKDIQANVEQVQALVDNLDRTATEVTSLKAASDNIGKVLDVISGIAEQTNLLALNAAIEAARAGESGRGFAVVADEVRALASKTHDSTSEIQSIISHLQKQADASYQATLTSKDLVAVTIETTYKTGESLMKITDEMNSINDMITMIASACEEQSNVTSTVANDMRTLSQGAHSLSDDAEELQTTTAKLIEVSKKMEAQIDRFNY</sequence>
<dbReference type="SMART" id="SM00304">
    <property type="entry name" value="HAMP"/>
    <property type="match status" value="1"/>
</dbReference>
<dbReference type="SMART" id="SM00283">
    <property type="entry name" value="MA"/>
    <property type="match status" value="1"/>
</dbReference>
<feature type="domain" description="HAMP" evidence="7">
    <location>
        <begin position="160"/>
        <end position="214"/>
    </location>
</feature>
<dbReference type="PROSITE" id="PS50885">
    <property type="entry name" value="HAMP"/>
    <property type="match status" value="1"/>
</dbReference>
<protein>
    <submittedName>
        <fullName evidence="8">Methyl-accepting chemotaxis protein</fullName>
    </submittedName>
</protein>
<dbReference type="InterPro" id="IPR004089">
    <property type="entry name" value="MCPsignal_dom"/>
</dbReference>
<dbReference type="GO" id="GO:0007165">
    <property type="term" value="P:signal transduction"/>
    <property type="evidence" value="ECO:0007669"/>
    <property type="project" value="UniProtKB-KW"/>
</dbReference>
<keyword evidence="5" id="KW-0472">Membrane</keyword>
<dbReference type="GO" id="GO:0006935">
    <property type="term" value="P:chemotaxis"/>
    <property type="evidence" value="ECO:0007669"/>
    <property type="project" value="InterPro"/>
</dbReference>
<organism evidence="8 9">
    <name type="scientific">Shewanella aestuarii</name>
    <dbReference type="NCBI Taxonomy" id="1028752"/>
    <lineage>
        <taxon>Bacteria</taxon>
        <taxon>Pseudomonadati</taxon>
        <taxon>Pseudomonadota</taxon>
        <taxon>Gammaproteobacteria</taxon>
        <taxon>Alteromonadales</taxon>
        <taxon>Shewanellaceae</taxon>
        <taxon>Shewanella</taxon>
    </lineage>
</organism>
<feature type="transmembrane region" description="Helical" evidence="5">
    <location>
        <begin position="135"/>
        <end position="158"/>
    </location>
</feature>
<feature type="transmembrane region" description="Helical" evidence="5">
    <location>
        <begin position="12"/>
        <end position="30"/>
    </location>
</feature>
<reference evidence="8 9" key="1">
    <citation type="submission" date="2020-03" db="EMBL/GenBank/DDBJ databases">
        <title>Complete genome sequence of Shewanella sp.</title>
        <authorList>
            <person name="Kim Y.-S."/>
            <person name="Kim S.-J."/>
            <person name="Jung H.-K."/>
            <person name="Kim K.-H."/>
        </authorList>
    </citation>
    <scope>NUCLEOTIDE SEQUENCE [LARGE SCALE GENOMIC DNA]</scope>
    <source>
        <strain evidence="8 9">PN3F2</strain>
    </source>
</reference>
<dbReference type="GO" id="GO:0004888">
    <property type="term" value="F:transmembrane signaling receptor activity"/>
    <property type="evidence" value="ECO:0007669"/>
    <property type="project" value="InterPro"/>
</dbReference>
<dbReference type="Pfam" id="PF00015">
    <property type="entry name" value="MCPsignal"/>
    <property type="match status" value="1"/>
</dbReference>
<evidence type="ECO:0000259" key="7">
    <source>
        <dbReference type="PROSITE" id="PS50885"/>
    </source>
</evidence>
<accession>A0A6G9QG46</accession>
<keyword evidence="5" id="KW-0812">Transmembrane</keyword>
<dbReference type="InterPro" id="IPR003660">
    <property type="entry name" value="HAMP_dom"/>
</dbReference>
<dbReference type="Proteomes" id="UP000502608">
    <property type="component" value="Chromosome"/>
</dbReference>
<name>A0A6G9QG46_9GAMM</name>
<keyword evidence="9" id="KW-1185">Reference proteome</keyword>
<dbReference type="Pfam" id="PF00672">
    <property type="entry name" value="HAMP"/>
    <property type="match status" value="1"/>
</dbReference>
<evidence type="ECO:0000256" key="2">
    <source>
        <dbReference type="ARBA" id="ARBA00023224"/>
    </source>
</evidence>
<evidence type="ECO:0000256" key="1">
    <source>
        <dbReference type="ARBA" id="ARBA00004370"/>
    </source>
</evidence>
<dbReference type="PROSITE" id="PS50111">
    <property type="entry name" value="CHEMOTAXIS_TRANSDUC_2"/>
    <property type="match status" value="1"/>
</dbReference>
<dbReference type="PANTHER" id="PTHR32089:SF120">
    <property type="entry name" value="METHYL-ACCEPTING CHEMOTAXIS PROTEIN TLPQ"/>
    <property type="match status" value="1"/>
</dbReference>
<dbReference type="Gene3D" id="1.10.287.950">
    <property type="entry name" value="Methyl-accepting chemotaxis protein"/>
    <property type="match status" value="1"/>
</dbReference>
<dbReference type="InterPro" id="IPR004090">
    <property type="entry name" value="Chemotax_Me-accpt_rcpt"/>
</dbReference>
<dbReference type="EMBL" id="CP050313">
    <property type="protein sequence ID" value="QIR13500.1"/>
    <property type="molecule type" value="Genomic_DNA"/>
</dbReference>
<comment type="similarity">
    <text evidence="3">Belongs to the methyl-accepting chemotaxis (MCP) protein family.</text>
</comment>
<evidence type="ECO:0000259" key="6">
    <source>
        <dbReference type="PROSITE" id="PS50111"/>
    </source>
</evidence>
<dbReference type="PANTHER" id="PTHR32089">
    <property type="entry name" value="METHYL-ACCEPTING CHEMOTAXIS PROTEIN MCPB"/>
    <property type="match status" value="1"/>
</dbReference>
<dbReference type="PRINTS" id="PR00260">
    <property type="entry name" value="CHEMTRNSDUCR"/>
</dbReference>